<dbReference type="KEGG" id="est:DN752_04200"/>
<dbReference type="Proteomes" id="UP000248688">
    <property type="component" value="Chromosome"/>
</dbReference>
<gene>
    <name evidence="1" type="ORF">DN752_04200</name>
</gene>
<reference evidence="1 2" key="1">
    <citation type="submission" date="2018-06" db="EMBL/GenBank/DDBJ databases">
        <title>Echinicola strongylocentroti sp. nov., isolated from a sea urchin Strongylocentrotus intermedius.</title>
        <authorList>
            <person name="Bae S.S."/>
        </authorList>
    </citation>
    <scope>NUCLEOTIDE SEQUENCE [LARGE SCALE GENOMIC DNA]</scope>
    <source>
        <strain evidence="1 2">MEBiC08714</strain>
    </source>
</reference>
<evidence type="ECO:0000313" key="2">
    <source>
        <dbReference type="Proteomes" id="UP000248688"/>
    </source>
</evidence>
<name>A0A2Z4IFZ0_9BACT</name>
<dbReference type="EMBL" id="CP030041">
    <property type="protein sequence ID" value="AWW29408.1"/>
    <property type="molecule type" value="Genomic_DNA"/>
</dbReference>
<keyword evidence="2" id="KW-1185">Reference proteome</keyword>
<organism evidence="1 2">
    <name type="scientific">Echinicola strongylocentroti</name>
    <dbReference type="NCBI Taxonomy" id="1795355"/>
    <lineage>
        <taxon>Bacteria</taxon>
        <taxon>Pseudomonadati</taxon>
        <taxon>Bacteroidota</taxon>
        <taxon>Cytophagia</taxon>
        <taxon>Cytophagales</taxon>
        <taxon>Cyclobacteriaceae</taxon>
        <taxon>Echinicola</taxon>
    </lineage>
</organism>
<sequence length="62" mass="7351">MDIDRLATGNIYSLILVEFIYKFNKRYFGGKLFDRIIVAAIYIYLQSSKEPNFKLPKYGEHK</sequence>
<evidence type="ECO:0000313" key="1">
    <source>
        <dbReference type="EMBL" id="AWW29408.1"/>
    </source>
</evidence>
<proteinExistence type="predicted"/>
<protein>
    <submittedName>
        <fullName evidence="1">Uncharacterized protein</fullName>
    </submittedName>
</protein>
<accession>A0A2Z4IFZ0</accession>
<dbReference type="AlphaFoldDB" id="A0A2Z4IFZ0"/>
<dbReference type="OrthoDB" id="1023020at2"/>